<name>L2F8I8_9GAMM</name>
<evidence type="ECO:0000313" key="6">
    <source>
        <dbReference type="EMBL" id="ELA09362.1"/>
    </source>
</evidence>
<dbReference type="Gene3D" id="3.40.980.10">
    <property type="entry name" value="MoaB/Mog-like domain"/>
    <property type="match status" value="1"/>
</dbReference>
<feature type="domain" description="MoaB/Mog" evidence="5">
    <location>
        <begin position="57"/>
        <end position="201"/>
    </location>
</feature>
<protein>
    <recommendedName>
        <fullName evidence="3">Molybdenum cofactor biosynthesis protein B</fullName>
    </recommendedName>
</protein>
<dbReference type="InterPro" id="IPR008284">
    <property type="entry name" value="MoCF_biosynth_CS"/>
</dbReference>
<evidence type="ECO:0000256" key="3">
    <source>
        <dbReference type="ARBA" id="ARBA00015262"/>
    </source>
</evidence>
<evidence type="ECO:0000256" key="4">
    <source>
        <dbReference type="ARBA" id="ARBA00023150"/>
    </source>
</evidence>
<dbReference type="AlphaFoldDB" id="L2F8I8"/>
<accession>L2F8I8</accession>
<dbReference type="PANTHER" id="PTHR43232">
    <property type="entry name" value="MOLYBDENUM COFACTOR BIOSYNTHESIS PROTEIN B"/>
    <property type="match status" value="1"/>
</dbReference>
<evidence type="ECO:0000259" key="5">
    <source>
        <dbReference type="SMART" id="SM00852"/>
    </source>
</evidence>
<dbReference type="PATRIC" id="fig|1230338.3.peg.682"/>
<comment type="pathway">
    <text evidence="1">Cofactor biosynthesis; molybdopterin biosynthesis.</text>
</comment>
<dbReference type="InterPro" id="IPR036425">
    <property type="entry name" value="MoaB/Mog-like_dom_sf"/>
</dbReference>
<reference evidence="6 7" key="1">
    <citation type="journal article" date="2013" name="Genome Announc.">
        <title>Genome Sequence of Moraxella macacae 0408225, a Novel Bacterial Species Isolated from a Cynomolgus Macaque with Epistaxis.</title>
        <authorList>
            <person name="Ladner J.T."/>
            <person name="Whitehouse C.A."/>
            <person name="Koroleva G.I."/>
            <person name="Palacios G.F."/>
        </authorList>
    </citation>
    <scope>NUCLEOTIDE SEQUENCE [LARGE SCALE GENOMIC DNA]</scope>
    <source>
        <strain evidence="6 7">0408225</strain>
    </source>
</reference>
<dbReference type="EMBL" id="ANIN01000001">
    <property type="protein sequence ID" value="ELA09362.1"/>
    <property type="molecule type" value="Genomic_DNA"/>
</dbReference>
<dbReference type="STRING" id="1230338.MOMA_03130"/>
<dbReference type="GO" id="GO:0005829">
    <property type="term" value="C:cytosol"/>
    <property type="evidence" value="ECO:0007669"/>
    <property type="project" value="TreeGrafter"/>
</dbReference>
<dbReference type="InterPro" id="IPR012245">
    <property type="entry name" value="MoaB"/>
</dbReference>
<sequence>MLKHLLKDLLKHLLKHYIILIYLGDVMCKLCNHSVHTTNNHTDSPKTAKPFIPLNIAVLTVSDTRTLNEDTSGKYLADSIIEAGHTLFERTLTTDDIYQIRAVISNWIANPNVHAVITTGGTGFYGRDNMPEAVAVLFDKSVDGFGEMFRLLSKDEIGMSTLQSRAIAGMANNTVIFCLPGSTGACRTGWLGILQQQLDNRTLPCNFVPHLMRQNPKH</sequence>
<dbReference type="NCBIfam" id="TIGR00177">
    <property type="entry name" value="molyb_syn"/>
    <property type="match status" value="1"/>
</dbReference>
<dbReference type="UniPathway" id="UPA00344"/>
<dbReference type="CDD" id="cd00886">
    <property type="entry name" value="MogA_MoaB"/>
    <property type="match status" value="1"/>
</dbReference>
<dbReference type="SUPFAM" id="SSF53218">
    <property type="entry name" value="Molybdenum cofactor biosynthesis proteins"/>
    <property type="match status" value="1"/>
</dbReference>
<proteinExistence type="inferred from homology"/>
<organism evidence="6 7">
    <name type="scientific">Moraxella macacae 0408225</name>
    <dbReference type="NCBI Taxonomy" id="1230338"/>
    <lineage>
        <taxon>Bacteria</taxon>
        <taxon>Pseudomonadati</taxon>
        <taxon>Pseudomonadota</taxon>
        <taxon>Gammaproteobacteria</taxon>
        <taxon>Moraxellales</taxon>
        <taxon>Moraxellaceae</taxon>
        <taxon>Moraxella</taxon>
    </lineage>
</organism>
<dbReference type="InterPro" id="IPR001453">
    <property type="entry name" value="MoaB/Mog_dom"/>
</dbReference>
<evidence type="ECO:0000313" key="7">
    <source>
        <dbReference type="Proteomes" id="UP000023795"/>
    </source>
</evidence>
<dbReference type="NCBIfam" id="TIGR02667">
    <property type="entry name" value="moaB_proteo"/>
    <property type="match status" value="1"/>
</dbReference>
<dbReference type="InterPro" id="IPR013484">
    <property type="entry name" value="MoaB_proteobac"/>
</dbReference>
<dbReference type="Pfam" id="PF00994">
    <property type="entry name" value="MoCF_biosynth"/>
    <property type="match status" value="1"/>
</dbReference>
<comment type="caution">
    <text evidence="6">The sequence shown here is derived from an EMBL/GenBank/DDBJ whole genome shotgun (WGS) entry which is preliminary data.</text>
</comment>
<dbReference type="Proteomes" id="UP000023795">
    <property type="component" value="Unassembled WGS sequence"/>
</dbReference>
<dbReference type="PROSITE" id="PS01078">
    <property type="entry name" value="MOCF_BIOSYNTHESIS_1"/>
    <property type="match status" value="1"/>
</dbReference>
<comment type="similarity">
    <text evidence="2">Belongs to the MoaB/Mog family.</text>
</comment>
<dbReference type="GO" id="GO:0006777">
    <property type="term" value="P:Mo-molybdopterin cofactor biosynthetic process"/>
    <property type="evidence" value="ECO:0007669"/>
    <property type="project" value="UniProtKB-KW"/>
</dbReference>
<dbReference type="eggNOG" id="COG0521">
    <property type="taxonomic scope" value="Bacteria"/>
</dbReference>
<dbReference type="PANTHER" id="PTHR43232:SF2">
    <property type="entry name" value="MOLYBDENUM COFACTOR BIOSYNTHESIS PROTEIN B"/>
    <property type="match status" value="1"/>
</dbReference>
<dbReference type="SMART" id="SM00852">
    <property type="entry name" value="MoCF_biosynth"/>
    <property type="match status" value="1"/>
</dbReference>
<evidence type="ECO:0000256" key="1">
    <source>
        <dbReference type="ARBA" id="ARBA00005046"/>
    </source>
</evidence>
<keyword evidence="7" id="KW-1185">Reference proteome</keyword>
<evidence type="ECO:0000256" key="2">
    <source>
        <dbReference type="ARBA" id="ARBA00006112"/>
    </source>
</evidence>
<gene>
    <name evidence="6" type="ORF">MOMA_03130</name>
</gene>
<keyword evidence="4" id="KW-0501">Molybdenum cofactor biosynthesis</keyword>